<feature type="compositionally biased region" description="Low complexity" evidence="1">
    <location>
        <begin position="9"/>
        <end position="20"/>
    </location>
</feature>
<protein>
    <submittedName>
        <fullName evidence="2">WGS project CAEQ00000000 data, annotated contig 1050</fullName>
    </submittedName>
</protein>
<sequence length="229" mass="25514">MPSSDVNEESNSGISSGSQQHVGEGGRPTGPDPSCNPLRVTAHVMRAVGRIEKIVEKAEARNEGPGLEEREQLQRLMDDIETLCAEGPEGTQGGEGMKRWIEEIQGRFGKLNDEFLRLGEQIEAKEQESHIELRGELNRTVGGKERDTQAEVQGSRPAAQEGFRLPPIKGQLMKQQENLQKDKRMKKTADEVASRPPRLAIMTEAQREVELTIKYLEWALAELSKVSEC</sequence>
<accession>F9W3G3</accession>
<feature type="region of interest" description="Disordered" evidence="1">
    <location>
        <begin position="1"/>
        <end position="38"/>
    </location>
</feature>
<proteinExistence type="predicted"/>
<keyword evidence="3" id="KW-1185">Reference proteome</keyword>
<dbReference type="VEuPathDB" id="TriTrypDB:TcIL3000_0_26390"/>
<evidence type="ECO:0000313" key="2">
    <source>
        <dbReference type="EMBL" id="CCD11680.1"/>
    </source>
</evidence>
<dbReference type="AlphaFoldDB" id="F9W3G3"/>
<evidence type="ECO:0000256" key="1">
    <source>
        <dbReference type="SAM" id="MobiDB-lite"/>
    </source>
</evidence>
<gene>
    <name evidence="2" type="ORF">TCIL3000_0_26390</name>
</gene>
<reference evidence="3" key="1">
    <citation type="submission" date="2011-07" db="EMBL/GenBank/DDBJ databases">
        <title>Divergent evolution of antigenic variation in African trypanosomes.</title>
        <authorList>
            <person name="Jackson A.P."/>
            <person name="Berry A."/>
            <person name="Allison H.C."/>
            <person name="Burton P."/>
            <person name="Anderson J."/>
            <person name="Aslett M."/>
            <person name="Brown R."/>
            <person name="Corton N."/>
            <person name="Harris D."/>
            <person name="Hauser H."/>
            <person name="Gamble J."/>
            <person name="Gilderthorp R."/>
            <person name="McQuillan J."/>
            <person name="Quail M.A."/>
            <person name="Sanders M."/>
            <person name="Van Tonder A."/>
            <person name="Ginger M.L."/>
            <person name="Donelson J.E."/>
            <person name="Field M.C."/>
            <person name="Barry J.D."/>
            <person name="Berriman M."/>
            <person name="Hertz-Fowler C."/>
        </authorList>
    </citation>
    <scope>NUCLEOTIDE SEQUENCE [LARGE SCALE GENOMIC DNA]</scope>
    <source>
        <strain evidence="3">IL3000</strain>
    </source>
</reference>
<reference evidence="2 3" key="2">
    <citation type="journal article" date="2012" name="Proc. Natl. Acad. Sci. U.S.A.">
        <title>Antigenic diversity is generated by distinct evolutionary mechanisms in African trypanosome species.</title>
        <authorList>
            <person name="Jackson A.P."/>
            <person name="Berry A."/>
            <person name="Aslett M."/>
            <person name="Allison H.C."/>
            <person name="Burton P."/>
            <person name="Vavrova-Anderson J."/>
            <person name="Brown R."/>
            <person name="Browne H."/>
            <person name="Corton N."/>
            <person name="Hauser H."/>
            <person name="Gamble J."/>
            <person name="Gilderthorp R."/>
            <person name="Marcello L."/>
            <person name="McQuillan J."/>
            <person name="Otto T.D."/>
            <person name="Quail M.A."/>
            <person name="Sanders M.J."/>
            <person name="van Tonder A."/>
            <person name="Ginger M.L."/>
            <person name="Field M.C."/>
            <person name="Barry J.D."/>
            <person name="Hertz-Fowler C."/>
            <person name="Berriman M."/>
        </authorList>
    </citation>
    <scope>NUCLEOTIDE SEQUENCE [LARGE SCALE GENOMIC DNA]</scope>
    <source>
        <strain evidence="2 3">IL3000</strain>
    </source>
</reference>
<dbReference type="EMBL" id="CAEQ01000407">
    <property type="protein sequence ID" value="CCD11680.1"/>
    <property type="molecule type" value="Genomic_DNA"/>
</dbReference>
<comment type="caution">
    <text evidence="2">The sequence shown here is derived from an EMBL/GenBank/DDBJ whole genome shotgun (WGS) entry which is preliminary data.</text>
</comment>
<name>F9W3G3_TRYCI</name>
<evidence type="ECO:0000313" key="3">
    <source>
        <dbReference type="Proteomes" id="UP000000702"/>
    </source>
</evidence>
<organism evidence="2 3">
    <name type="scientific">Trypanosoma congolense (strain IL3000)</name>
    <dbReference type="NCBI Taxonomy" id="1068625"/>
    <lineage>
        <taxon>Eukaryota</taxon>
        <taxon>Discoba</taxon>
        <taxon>Euglenozoa</taxon>
        <taxon>Kinetoplastea</taxon>
        <taxon>Metakinetoplastina</taxon>
        <taxon>Trypanosomatida</taxon>
        <taxon>Trypanosomatidae</taxon>
        <taxon>Trypanosoma</taxon>
        <taxon>Nannomonas</taxon>
    </lineage>
</organism>
<dbReference type="Proteomes" id="UP000000702">
    <property type="component" value="Unassembled WGS sequence"/>
</dbReference>